<evidence type="ECO:0000256" key="7">
    <source>
        <dbReference type="ARBA" id="ARBA00023254"/>
    </source>
</evidence>
<evidence type="ECO:0000313" key="17">
    <source>
        <dbReference type="EnsemblPlants" id="TraesCS4D02G147700.7"/>
    </source>
</evidence>
<dbReference type="InterPro" id="IPR016024">
    <property type="entry name" value="ARM-type_fold"/>
</dbReference>
<evidence type="ECO:0000313" key="18">
    <source>
        <dbReference type="Proteomes" id="UP000019116"/>
    </source>
</evidence>
<evidence type="ECO:0000256" key="6">
    <source>
        <dbReference type="ARBA" id="ARBA00023242"/>
    </source>
</evidence>
<dbReference type="InterPro" id="IPR056396">
    <property type="entry name" value="HEAT_SCC3-SA"/>
</dbReference>
<evidence type="ECO:0000256" key="5">
    <source>
        <dbReference type="ARBA" id="ARBA00022829"/>
    </source>
</evidence>
<evidence type="ECO:0000256" key="1">
    <source>
        <dbReference type="ARBA" id="ARBA00004286"/>
    </source>
</evidence>
<evidence type="ECO:0000256" key="14">
    <source>
        <dbReference type="ARBA" id="ARBA00082975"/>
    </source>
</evidence>
<dbReference type="Gene3D" id="1.25.10.10">
    <property type="entry name" value="Leucine-rich Repeat Variant"/>
    <property type="match status" value="1"/>
</dbReference>
<reference evidence="17" key="2">
    <citation type="submission" date="2018-10" db="UniProtKB">
        <authorList>
            <consortium name="EnsemblPlants"/>
        </authorList>
    </citation>
    <scope>IDENTIFICATION</scope>
</reference>
<feature type="compositionally biased region" description="Polar residues" evidence="15">
    <location>
        <begin position="1069"/>
        <end position="1089"/>
    </location>
</feature>
<dbReference type="InterPro" id="IPR011989">
    <property type="entry name" value="ARM-like"/>
</dbReference>
<evidence type="ECO:0000256" key="3">
    <source>
        <dbReference type="ARBA" id="ARBA00022454"/>
    </source>
</evidence>
<evidence type="ECO:0000256" key="11">
    <source>
        <dbReference type="ARBA" id="ARBA00067279"/>
    </source>
</evidence>
<keyword evidence="3" id="KW-0158">Chromosome</keyword>
<dbReference type="AlphaFoldDB" id="A0A3B6JH79"/>
<comment type="function">
    <text evidence="9">Meiosis specific component of cohesin complex. The cohesin complex is required for the cohesion of sister chromatids after DNA replication. The cohesin complex apparently forms a large proteinaceous ring within which sister chromatids can be trapped. At anaphase, the complex is cleaved and dissociates from chromatin, allowing sister chromatids to segregate. The meiosis-specific cohesin complex probably replaces mitosis specific cohesin complex when it dissociates from chromatin during prophase I.</text>
</comment>
<keyword evidence="5" id="KW-0159">Chromosome partition</keyword>
<dbReference type="FunFam" id="1.25.10.10:FF:000449">
    <property type="entry name" value="Cohesin subunit SA-3"/>
    <property type="match status" value="1"/>
</dbReference>
<evidence type="ECO:0000256" key="13">
    <source>
        <dbReference type="ARBA" id="ARBA00081834"/>
    </source>
</evidence>
<dbReference type="GO" id="GO:0007062">
    <property type="term" value="P:sister chromatid cohesion"/>
    <property type="evidence" value="ECO:0007669"/>
    <property type="project" value="UniProtKB-ARBA"/>
</dbReference>
<dbReference type="OrthoDB" id="498590at2759"/>
<keyword evidence="7" id="KW-0469">Meiosis</keyword>
<sequence length="1089" mass="124075">MAETIASMRRPKRGRPPRPRESDFVTGEEFEDEEEGEDHGEAADGLAPPRSKRKREASAAAAAALEDLTLIDIVKHNGRLISHAVKRLVEDYESNPKSVLFQILTMLFEVCGARHDIYASDLHEAAVDDIVFKLAELARKGLVDDNYSSKRKDLKNFKENLVTFWDSLVLECQNGPLFDDNLFTTIKDYVVAISCTPPRVYRQVASLVGLQLVTSFISVAKTLSGQRETTQRQLNAEKKKHSDGPAVESLNKRLSITHENITYLEESMRKIFSGLFMHRYRDVDPEIRMLCIKSLGIWVVSYPSLFLQDIYLKYLGWTLNDKNAGVRRTSILALQSLYDVDDNIPSLGLFTERFYSRMIQLADDIDISVAVPAIGLIKQLLRHQLLSDDDLGPLYDLLIDEPPMIRRAIGELVYDHLIAQNCKTPSVARDGDNESSEIHISRMLHILREFSDDPVLSSYVIDDIWDDMKAMKDWKCVISMLLDETPIAELTDMDGTNLVRMLRASAKKAVGERIVLATDNRKMYYNKAQKEILENSKSDITNALMKRYPQLLRKYLPDKAKISPLIDMMMLLKLEMYSLKRQEQNFKAAIDLIVDAFFKHGDKDTLRSCIKAIAFCCTKCQADLLDYAENKLKTLEDELVLKVKTAIKEVEAGDDEYSLLVNLKRLHELQLSKPVKNDGLFEDMYRILSHLKEMDNEGLSSKQRSLFEQLYYFLVVLSNYQKEGRSTTVLSSRVCTITAEMWCLFKKSKYSSTKLKNLGYLPQLEYVQKFWKLCEQQLNISDDTEDEDANEEYIEDTNRDAVMIAAAKLLLADTVSKDYLGPEIVSHYVSHGASTTEIIKHLITALKKNANSDIAALFFEALRRVYERYMAYLREGENQNLIAKSYSECQDLANRLAGYYVGAVRIKNKSEILKIIQCGVQFAFVDLPKQLSFLEAALVPFVSKLPSSDIPDILTDVQKRAQDIDMNEDPSAWRPYLTFVEHLREKHARNEVFHEKEEKPVKRRGRPRKPRDEPVRNLFDGNKSSDEESVSDSDQRGHGGDDDDEDDAFDQPLINTFRPSASKLRSLKGVSQQGTSSQRKAPTASGSNS</sequence>
<dbReference type="Proteomes" id="UP000019116">
    <property type="component" value="Chromosome 4D"/>
</dbReference>
<accession>A0A3B6JH79</accession>
<dbReference type="GO" id="GO:0051321">
    <property type="term" value="P:meiotic cell cycle"/>
    <property type="evidence" value="ECO:0007669"/>
    <property type="project" value="UniProtKB-KW"/>
</dbReference>
<comment type="similarity">
    <text evidence="2">Belongs to the SCC3 family.</text>
</comment>
<feature type="domain" description="SCD" evidence="16">
    <location>
        <begin position="276"/>
        <end position="361"/>
    </location>
</feature>
<feature type="compositionally biased region" description="Acidic residues" evidence="15">
    <location>
        <begin position="26"/>
        <end position="38"/>
    </location>
</feature>
<dbReference type="Pfam" id="PF08514">
    <property type="entry name" value="STAG"/>
    <property type="match status" value="1"/>
</dbReference>
<keyword evidence="6" id="KW-0539">Nucleus</keyword>
<dbReference type="PANTHER" id="PTHR11199">
    <property type="entry name" value="STROMAL ANTIGEN"/>
    <property type="match status" value="1"/>
</dbReference>
<evidence type="ECO:0000256" key="9">
    <source>
        <dbReference type="ARBA" id="ARBA00057292"/>
    </source>
</evidence>
<evidence type="ECO:0000259" key="16">
    <source>
        <dbReference type="PROSITE" id="PS51425"/>
    </source>
</evidence>
<dbReference type="Gramene" id="TraesCS4D03G0306100.4">
    <property type="protein sequence ID" value="TraesCS4D03G0306100.4.CDS"/>
    <property type="gene ID" value="TraesCS4D03G0306100"/>
</dbReference>
<gene>
    <name evidence="17" type="primary">LOC123096901</name>
</gene>
<reference evidence="17" key="1">
    <citation type="submission" date="2018-08" db="EMBL/GenBank/DDBJ databases">
        <authorList>
            <person name="Rossello M."/>
        </authorList>
    </citation>
    <scope>NUCLEOTIDE SEQUENCE [LARGE SCALE GENOMIC DNA]</scope>
    <source>
        <strain evidence="17">cv. Chinese Spring</strain>
    </source>
</reference>
<dbReference type="GO" id="GO:0007059">
    <property type="term" value="P:chromosome segregation"/>
    <property type="evidence" value="ECO:0007669"/>
    <property type="project" value="UniProtKB-KW"/>
</dbReference>
<dbReference type="PROSITE" id="PS51425">
    <property type="entry name" value="SCD"/>
    <property type="match status" value="1"/>
</dbReference>
<keyword evidence="8" id="KW-0131">Cell cycle</keyword>
<dbReference type="InterPro" id="IPR013721">
    <property type="entry name" value="STAG"/>
</dbReference>
<dbReference type="InterPro" id="IPR039662">
    <property type="entry name" value="Cohesin_Scc3/SA"/>
</dbReference>
<evidence type="ECO:0000256" key="4">
    <source>
        <dbReference type="ARBA" id="ARBA00022553"/>
    </source>
</evidence>
<evidence type="ECO:0000256" key="10">
    <source>
        <dbReference type="ARBA" id="ARBA00064253"/>
    </source>
</evidence>
<name>A0A3B6JH79_WHEAT</name>
<evidence type="ECO:0000256" key="8">
    <source>
        <dbReference type="ARBA" id="ARBA00023306"/>
    </source>
</evidence>
<dbReference type="Pfam" id="PF24571">
    <property type="entry name" value="HEAT_SCC3-SA"/>
    <property type="match status" value="1"/>
</dbReference>
<dbReference type="InterPro" id="IPR020839">
    <property type="entry name" value="SCD"/>
</dbReference>
<dbReference type="GO" id="GO:0005634">
    <property type="term" value="C:nucleus"/>
    <property type="evidence" value="ECO:0007669"/>
    <property type="project" value="UniProtKB-ARBA"/>
</dbReference>
<dbReference type="Pfam" id="PF21581">
    <property type="entry name" value="SCD"/>
    <property type="match status" value="1"/>
</dbReference>
<feature type="region of interest" description="Disordered" evidence="15">
    <location>
        <begin position="1"/>
        <end position="55"/>
    </location>
</feature>
<proteinExistence type="inferred from homology"/>
<evidence type="ECO:0000256" key="12">
    <source>
        <dbReference type="ARBA" id="ARBA00077200"/>
    </source>
</evidence>
<comment type="subunit">
    <text evidence="10">Component of the meiosis-specific cohesin complex, which also contains the SMC1 (SMC1A or SMC1B) and SMC3 heterodimer. Such complex likely contains RAD21, or the meiosis-specific related protein REC8. Interacts with CCDC79/TERB1; recruiting cohesin to telomeres to develop structural rigidity.</text>
</comment>
<organism evidence="17">
    <name type="scientific">Triticum aestivum</name>
    <name type="common">Wheat</name>
    <dbReference type="NCBI Taxonomy" id="4565"/>
    <lineage>
        <taxon>Eukaryota</taxon>
        <taxon>Viridiplantae</taxon>
        <taxon>Streptophyta</taxon>
        <taxon>Embryophyta</taxon>
        <taxon>Tracheophyta</taxon>
        <taxon>Spermatophyta</taxon>
        <taxon>Magnoliopsida</taxon>
        <taxon>Liliopsida</taxon>
        <taxon>Poales</taxon>
        <taxon>Poaceae</taxon>
        <taxon>BOP clade</taxon>
        <taxon>Pooideae</taxon>
        <taxon>Triticodae</taxon>
        <taxon>Triticeae</taxon>
        <taxon>Triticinae</taxon>
        <taxon>Triticum</taxon>
    </lineage>
</organism>
<dbReference type="Gramene" id="TraesCS4D02G147700.7">
    <property type="protein sequence ID" value="TraesCS4D02G147700.7"/>
    <property type="gene ID" value="TraesCS4D02G147700"/>
</dbReference>
<dbReference type="GO" id="GO:0005694">
    <property type="term" value="C:chromosome"/>
    <property type="evidence" value="ECO:0007669"/>
    <property type="project" value="UniProtKB-SubCell"/>
</dbReference>
<dbReference type="SUPFAM" id="SSF48371">
    <property type="entry name" value="ARM repeat"/>
    <property type="match status" value="1"/>
</dbReference>
<keyword evidence="4" id="KW-0597">Phosphoprotein</keyword>
<protein>
    <recommendedName>
        <fullName evidence="11">Cohesin subunit SA-3</fullName>
    </recommendedName>
    <alternativeName>
        <fullName evidence="13">SCC3 homolog 3</fullName>
    </alternativeName>
    <alternativeName>
        <fullName evidence="12">Stromal antigen 3</fullName>
    </alternativeName>
    <alternativeName>
        <fullName evidence="14">Stromalin-3</fullName>
    </alternativeName>
</protein>
<evidence type="ECO:0000256" key="2">
    <source>
        <dbReference type="ARBA" id="ARBA00005486"/>
    </source>
</evidence>
<dbReference type="EnsemblPlants" id="TraesCS4D02G147700.7">
    <property type="protein sequence ID" value="TraesCS4D02G147700.7"/>
    <property type="gene ID" value="TraesCS4D02G147700"/>
</dbReference>
<evidence type="ECO:0000256" key="15">
    <source>
        <dbReference type="SAM" id="MobiDB-lite"/>
    </source>
</evidence>
<feature type="region of interest" description="Disordered" evidence="15">
    <location>
        <begin position="990"/>
        <end position="1089"/>
    </location>
</feature>
<dbReference type="SMR" id="A0A3B6JH79"/>
<keyword evidence="18" id="KW-1185">Reference proteome</keyword>
<feature type="compositionally biased region" description="Basic and acidic residues" evidence="15">
    <location>
        <begin position="990"/>
        <end position="1000"/>
    </location>
</feature>
<dbReference type="PANTHER" id="PTHR11199:SF0">
    <property type="entry name" value="LD34181P-RELATED"/>
    <property type="match status" value="1"/>
</dbReference>
<comment type="subcellular location">
    <subcellularLocation>
        <location evidence="1">Chromosome</location>
    </subcellularLocation>
</comment>